<evidence type="ECO:0000313" key="7">
    <source>
        <dbReference type="EMBL" id="MPN20257.1"/>
    </source>
</evidence>
<dbReference type="AlphaFoldDB" id="A0A645G0A9"/>
<keyword evidence="3 7" id="KW-0808">Transferase</keyword>
<evidence type="ECO:0000256" key="5">
    <source>
        <dbReference type="ARBA" id="ARBA00023012"/>
    </source>
</evidence>
<dbReference type="InterPro" id="IPR003594">
    <property type="entry name" value="HATPase_dom"/>
</dbReference>
<sequence length="148" mass="15726">MALEVDELLALVEQKNAPEVDVAGIHFTVGRLGESAKLMAQREKLLILFENLIYNAISFTPPGGNLSITPRLEGASVVIEVSDTGCGIAPGHLPHVFEQFYTTRGQTSEGSGLGLYICKLTVEELGGSIEAASTLDAGAVFTIRLPIQ</sequence>
<proteinExistence type="predicted"/>
<dbReference type="EMBL" id="VSSQ01067961">
    <property type="protein sequence ID" value="MPN20257.1"/>
    <property type="molecule type" value="Genomic_DNA"/>
</dbReference>
<evidence type="ECO:0000256" key="3">
    <source>
        <dbReference type="ARBA" id="ARBA00022679"/>
    </source>
</evidence>
<dbReference type="Pfam" id="PF02518">
    <property type="entry name" value="HATPase_c"/>
    <property type="match status" value="1"/>
</dbReference>
<evidence type="ECO:0000259" key="6">
    <source>
        <dbReference type="PROSITE" id="PS50109"/>
    </source>
</evidence>
<dbReference type="SUPFAM" id="SSF55874">
    <property type="entry name" value="ATPase domain of HSP90 chaperone/DNA topoisomerase II/histidine kinase"/>
    <property type="match status" value="1"/>
</dbReference>
<accession>A0A645G0A9</accession>
<comment type="catalytic activity">
    <reaction evidence="1">
        <text>ATP + protein L-histidine = ADP + protein N-phospho-L-histidine.</text>
        <dbReference type="EC" id="2.7.13.3"/>
    </reaction>
</comment>
<evidence type="ECO:0000256" key="2">
    <source>
        <dbReference type="ARBA" id="ARBA00012438"/>
    </source>
</evidence>
<protein>
    <recommendedName>
        <fullName evidence="2">histidine kinase</fullName>
        <ecNumber evidence="2">2.7.13.3</ecNumber>
    </recommendedName>
</protein>
<dbReference type="PRINTS" id="PR00344">
    <property type="entry name" value="BCTRLSENSOR"/>
</dbReference>
<dbReference type="EC" id="2.7.13.3" evidence="2"/>
<keyword evidence="5" id="KW-0902">Two-component regulatory system</keyword>
<dbReference type="GO" id="GO:0004673">
    <property type="term" value="F:protein histidine kinase activity"/>
    <property type="evidence" value="ECO:0007669"/>
    <property type="project" value="UniProtKB-EC"/>
</dbReference>
<dbReference type="InterPro" id="IPR050736">
    <property type="entry name" value="Sensor_HK_Regulatory"/>
</dbReference>
<dbReference type="PANTHER" id="PTHR43711:SF1">
    <property type="entry name" value="HISTIDINE KINASE 1"/>
    <property type="match status" value="1"/>
</dbReference>
<dbReference type="InterPro" id="IPR036890">
    <property type="entry name" value="HATPase_C_sf"/>
</dbReference>
<reference evidence="7" key="1">
    <citation type="submission" date="2019-08" db="EMBL/GenBank/DDBJ databases">
        <authorList>
            <person name="Kucharzyk K."/>
            <person name="Murdoch R.W."/>
            <person name="Higgins S."/>
            <person name="Loffler F."/>
        </authorList>
    </citation>
    <scope>NUCLEOTIDE SEQUENCE</scope>
</reference>
<gene>
    <name evidence="7" type="primary">sasA_326</name>
    <name evidence="7" type="ORF">SDC9_167635</name>
</gene>
<dbReference type="PANTHER" id="PTHR43711">
    <property type="entry name" value="TWO-COMPONENT HISTIDINE KINASE"/>
    <property type="match status" value="1"/>
</dbReference>
<dbReference type="GO" id="GO:0000160">
    <property type="term" value="P:phosphorelay signal transduction system"/>
    <property type="evidence" value="ECO:0007669"/>
    <property type="project" value="UniProtKB-KW"/>
</dbReference>
<dbReference type="CDD" id="cd00075">
    <property type="entry name" value="HATPase"/>
    <property type="match status" value="1"/>
</dbReference>
<organism evidence="7">
    <name type="scientific">bioreactor metagenome</name>
    <dbReference type="NCBI Taxonomy" id="1076179"/>
    <lineage>
        <taxon>unclassified sequences</taxon>
        <taxon>metagenomes</taxon>
        <taxon>ecological metagenomes</taxon>
    </lineage>
</organism>
<dbReference type="InterPro" id="IPR004358">
    <property type="entry name" value="Sig_transdc_His_kin-like_C"/>
</dbReference>
<feature type="domain" description="Histidine kinase" evidence="6">
    <location>
        <begin position="1"/>
        <end position="148"/>
    </location>
</feature>
<comment type="caution">
    <text evidence="7">The sequence shown here is derived from an EMBL/GenBank/DDBJ whole genome shotgun (WGS) entry which is preliminary data.</text>
</comment>
<dbReference type="Gene3D" id="3.30.565.10">
    <property type="entry name" value="Histidine kinase-like ATPase, C-terminal domain"/>
    <property type="match status" value="1"/>
</dbReference>
<evidence type="ECO:0000256" key="1">
    <source>
        <dbReference type="ARBA" id="ARBA00000085"/>
    </source>
</evidence>
<evidence type="ECO:0000256" key="4">
    <source>
        <dbReference type="ARBA" id="ARBA00022777"/>
    </source>
</evidence>
<dbReference type="PROSITE" id="PS50109">
    <property type="entry name" value="HIS_KIN"/>
    <property type="match status" value="1"/>
</dbReference>
<keyword evidence="4 7" id="KW-0418">Kinase</keyword>
<dbReference type="InterPro" id="IPR005467">
    <property type="entry name" value="His_kinase_dom"/>
</dbReference>
<name>A0A645G0A9_9ZZZZ</name>
<dbReference type="SMART" id="SM00387">
    <property type="entry name" value="HATPase_c"/>
    <property type="match status" value="1"/>
</dbReference>